<name>A0ACB9CF54_9ASTR</name>
<evidence type="ECO:0000313" key="2">
    <source>
        <dbReference type="Proteomes" id="UP001056120"/>
    </source>
</evidence>
<gene>
    <name evidence="1" type="ORF">L1987_64126</name>
</gene>
<reference evidence="1 2" key="2">
    <citation type="journal article" date="2022" name="Mol. Ecol. Resour.">
        <title>The genomes of chicory, endive, great burdock and yacon provide insights into Asteraceae paleo-polyploidization history and plant inulin production.</title>
        <authorList>
            <person name="Fan W."/>
            <person name="Wang S."/>
            <person name="Wang H."/>
            <person name="Wang A."/>
            <person name="Jiang F."/>
            <person name="Liu H."/>
            <person name="Zhao H."/>
            <person name="Xu D."/>
            <person name="Zhang Y."/>
        </authorList>
    </citation>
    <scope>NUCLEOTIDE SEQUENCE [LARGE SCALE GENOMIC DNA]</scope>
    <source>
        <strain evidence="2">cv. Yunnan</strain>
        <tissue evidence="1">Leaves</tissue>
    </source>
</reference>
<comment type="caution">
    <text evidence="1">The sequence shown here is derived from an EMBL/GenBank/DDBJ whole genome shotgun (WGS) entry which is preliminary data.</text>
</comment>
<reference evidence="2" key="1">
    <citation type="journal article" date="2022" name="Mol. Ecol. Resour.">
        <title>The genomes of chicory, endive, great burdock and yacon provide insights into Asteraceae palaeo-polyploidization history and plant inulin production.</title>
        <authorList>
            <person name="Fan W."/>
            <person name="Wang S."/>
            <person name="Wang H."/>
            <person name="Wang A."/>
            <person name="Jiang F."/>
            <person name="Liu H."/>
            <person name="Zhao H."/>
            <person name="Xu D."/>
            <person name="Zhang Y."/>
        </authorList>
    </citation>
    <scope>NUCLEOTIDE SEQUENCE [LARGE SCALE GENOMIC DNA]</scope>
    <source>
        <strain evidence="2">cv. Yunnan</strain>
    </source>
</reference>
<dbReference type="Proteomes" id="UP001056120">
    <property type="component" value="Linkage Group LG21"/>
</dbReference>
<proteinExistence type="predicted"/>
<keyword evidence="2" id="KW-1185">Reference proteome</keyword>
<evidence type="ECO:0000313" key="1">
    <source>
        <dbReference type="EMBL" id="KAI3732914.1"/>
    </source>
</evidence>
<accession>A0ACB9CF54</accession>
<protein>
    <submittedName>
        <fullName evidence="1">Uncharacterized protein</fullName>
    </submittedName>
</protein>
<organism evidence="1 2">
    <name type="scientific">Smallanthus sonchifolius</name>
    <dbReference type="NCBI Taxonomy" id="185202"/>
    <lineage>
        <taxon>Eukaryota</taxon>
        <taxon>Viridiplantae</taxon>
        <taxon>Streptophyta</taxon>
        <taxon>Embryophyta</taxon>
        <taxon>Tracheophyta</taxon>
        <taxon>Spermatophyta</taxon>
        <taxon>Magnoliopsida</taxon>
        <taxon>eudicotyledons</taxon>
        <taxon>Gunneridae</taxon>
        <taxon>Pentapetalae</taxon>
        <taxon>asterids</taxon>
        <taxon>campanulids</taxon>
        <taxon>Asterales</taxon>
        <taxon>Asteraceae</taxon>
        <taxon>Asteroideae</taxon>
        <taxon>Heliantheae alliance</taxon>
        <taxon>Millerieae</taxon>
        <taxon>Smallanthus</taxon>
    </lineage>
</organism>
<sequence length="239" mass="27096">MPFRLKNAGATYQRFMDRLFQNQIGKNLEVYVDDLVIKSKEESRMIADIEETFETLRTANMKLNPGKCSFGVEEGKFFGMVVTKEGIKANPDKVGAVLNMGSPKSLKDVQRLNGSLRKSNFSWTSEAKEAFQAIKKHLGNLPALATLKPDETLTMYLAASSTPISSVLMVDRDYVQTPIYFLSRTLKGPVVRYPVMEKLALALIHASRMLRRYFQAHTVQVLTEKPIQRVLRNQKCQDD</sequence>
<dbReference type="EMBL" id="CM042038">
    <property type="protein sequence ID" value="KAI3732914.1"/>
    <property type="molecule type" value="Genomic_DNA"/>
</dbReference>